<dbReference type="GO" id="GO:0035435">
    <property type="term" value="P:phosphate ion transmembrane transport"/>
    <property type="evidence" value="ECO:0007669"/>
    <property type="project" value="InterPro"/>
</dbReference>
<feature type="transmembrane region" description="Helical" evidence="6">
    <location>
        <begin position="86"/>
        <end position="104"/>
    </location>
</feature>
<feature type="transmembrane region" description="Helical" evidence="6">
    <location>
        <begin position="342"/>
        <end position="362"/>
    </location>
</feature>
<proteinExistence type="predicted"/>
<dbReference type="GO" id="GO:0030504">
    <property type="term" value="F:inorganic diphosphate transmembrane transporter activity"/>
    <property type="evidence" value="ECO:0007669"/>
    <property type="project" value="TreeGrafter"/>
</dbReference>
<organism evidence="7 8">
    <name type="scientific">Deferribacter autotrophicus</name>
    <dbReference type="NCBI Taxonomy" id="500465"/>
    <lineage>
        <taxon>Bacteria</taxon>
        <taxon>Pseudomonadati</taxon>
        <taxon>Deferribacterota</taxon>
        <taxon>Deferribacteres</taxon>
        <taxon>Deferribacterales</taxon>
        <taxon>Deferribacteraceae</taxon>
        <taxon>Deferribacter</taxon>
    </lineage>
</organism>
<protein>
    <recommendedName>
        <fullName evidence="9">Lipopolysaccharide biosynthesis protein</fullName>
    </recommendedName>
</protein>
<evidence type="ECO:0000313" key="7">
    <source>
        <dbReference type="EMBL" id="KAA0258167.1"/>
    </source>
</evidence>
<comment type="caution">
    <text evidence="7">The sequence shown here is derived from an EMBL/GenBank/DDBJ whole genome shotgun (WGS) entry which is preliminary data.</text>
</comment>
<accession>A0A5A8F7M8</accession>
<comment type="subcellular location">
    <subcellularLocation>
        <location evidence="1">Membrane</location>
        <topology evidence="1">Multi-pass membrane protein</topology>
    </subcellularLocation>
</comment>
<evidence type="ECO:0000256" key="4">
    <source>
        <dbReference type="ARBA" id="ARBA00022989"/>
    </source>
</evidence>
<dbReference type="PANTHER" id="PTHR28384:SF1">
    <property type="entry name" value="PROGRESSIVE ANKYLOSIS PROTEIN HOMOLOG"/>
    <property type="match status" value="1"/>
</dbReference>
<keyword evidence="2" id="KW-0813">Transport</keyword>
<evidence type="ECO:0000256" key="5">
    <source>
        <dbReference type="ARBA" id="ARBA00023136"/>
    </source>
</evidence>
<dbReference type="PANTHER" id="PTHR28384">
    <property type="entry name" value="PROGRESSIVE ANKYLOSIS PROTEIN HOMOLOG"/>
    <property type="match status" value="1"/>
</dbReference>
<keyword evidence="5 6" id="KW-0472">Membrane</keyword>
<evidence type="ECO:0000256" key="3">
    <source>
        <dbReference type="ARBA" id="ARBA00022692"/>
    </source>
</evidence>
<evidence type="ECO:0000256" key="1">
    <source>
        <dbReference type="ARBA" id="ARBA00004141"/>
    </source>
</evidence>
<name>A0A5A8F7M8_9BACT</name>
<feature type="transmembrane region" description="Helical" evidence="6">
    <location>
        <begin position="12"/>
        <end position="37"/>
    </location>
</feature>
<dbReference type="GO" id="GO:0005886">
    <property type="term" value="C:plasma membrane"/>
    <property type="evidence" value="ECO:0007669"/>
    <property type="project" value="TreeGrafter"/>
</dbReference>
<dbReference type="AlphaFoldDB" id="A0A5A8F7M8"/>
<dbReference type="InterPro" id="IPR009887">
    <property type="entry name" value="ANKH"/>
</dbReference>
<evidence type="ECO:0000256" key="2">
    <source>
        <dbReference type="ARBA" id="ARBA00022448"/>
    </source>
</evidence>
<gene>
    <name evidence="7" type="ORF">FHQ18_07170</name>
</gene>
<feature type="transmembrane region" description="Helical" evidence="6">
    <location>
        <begin position="401"/>
        <end position="428"/>
    </location>
</feature>
<reference evidence="7 8" key="1">
    <citation type="submission" date="2019-06" db="EMBL/GenBank/DDBJ databases">
        <title>Genomic insights into carbon and energy metabolism of Deferribacter autotrophicus revealed new metabolic traits in the phylum Deferribacteres.</title>
        <authorList>
            <person name="Slobodkin A.I."/>
            <person name="Slobodkina G.B."/>
            <person name="Allioux M."/>
            <person name="Alain K."/>
            <person name="Jebbar M."/>
            <person name="Shadrin V."/>
            <person name="Kublanov I.V."/>
            <person name="Toshchakov S.V."/>
            <person name="Bonch-Osmolovskaya E.A."/>
        </authorList>
    </citation>
    <scope>NUCLEOTIDE SEQUENCE [LARGE SCALE GENOMIC DNA]</scope>
    <source>
        <strain evidence="7 8">SL50</strain>
    </source>
</reference>
<feature type="transmembrane region" description="Helical" evidence="6">
    <location>
        <begin position="157"/>
        <end position="179"/>
    </location>
</feature>
<feature type="transmembrane region" description="Helical" evidence="6">
    <location>
        <begin position="49"/>
        <end position="74"/>
    </location>
</feature>
<dbReference type="Proteomes" id="UP000322876">
    <property type="component" value="Unassembled WGS sequence"/>
</dbReference>
<evidence type="ECO:0000313" key="8">
    <source>
        <dbReference type="Proteomes" id="UP000322876"/>
    </source>
</evidence>
<sequence>MQNENLTYSKIFRFWFPLASTWIMMSLEGPILAAIIARAPNEKVNLAAYGIALAFGLILESPIIMIMAAATALIKDKTSYKMLRNFTMILNLSVTLLFLILLLPQVFNYIAGTLIGLTDPVYSLTYNAIMFLLPWPGAIGYRRLYQGVLIVSEKTRYIAYSTVIRLISNVSTALLLFFLTPIKGAYIGTIALSTGVIFEAIAVRLMAHKSVKQLKQTSKEEKLTYSFIAKYYYPLALTPFIALSSQPIVTFFLGKSIKALESLAVMPVVYSLTFIFRSLGLSYQEAIIVLVSKYPKEFKKVKNFAIYLAITITSLLFIITWTPISNFYFKVLSGLTEELANFAKSPAMIMSIMPALTVLLTFQRSTLMLKKNTLPITIGTVIEVSGIIFVISTLINLKLFVGAICAAIAFVSGRLLANTYFYLVFLLIKKKFQKNSS</sequence>
<evidence type="ECO:0008006" key="9">
    <source>
        <dbReference type="Google" id="ProtNLM"/>
    </source>
</evidence>
<feature type="transmembrane region" description="Helical" evidence="6">
    <location>
        <begin position="274"/>
        <end position="292"/>
    </location>
</feature>
<feature type="transmembrane region" description="Helical" evidence="6">
    <location>
        <begin position="231"/>
        <end position="254"/>
    </location>
</feature>
<keyword evidence="3 6" id="KW-0812">Transmembrane</keyword>
<feature type="transmembrane region" description="Helical" evidence="6">
    <location>
        <begin position="124"/>
        <end position="145"/>
    </location>
</feature>
<feature type="transmembrane region" description="Helical" evidence="6">
    <location>
        <begin position="304"/>
        <end position="322"/>
    </location>
</feature>
<keyword evidence="8" id="KW-1185">Reference proteome</keyword>
<dbReference type="GO" id="GO:0005315">
    <property type="term" value="F:phosphate transmembrane transporter activity"/>
    <property type="evidence" value="ECO:0007669"/>
    <property type="project" value="InterPro"/>
</dbReference>
<evidence type="ECO:0000256" key="6">
    <source>
        <dbReference type="SAM" id="Phobius"/>
    </source>
</evidence>
<dbReference type="OrthoDB" id="9771875at2"/>
<keyword evidence="4 6" id="KW-1133">Transmembrane helix</keyword>
<feature type="transmembrane region" description="Helical" evidence="6">
    <location>
        <begin position="185"/>
        <end position="207"/>
    </location>
</feature>
<feature type="transmembrane region" description="Helical" evidence="6">
    <location>
        <begin position="374"/>
        <end position="395"/>
    </location>
</feature>
<dbReference type="EMBL" id="VFJB01000005">
    <property type="protein sequence ID" value="KAA0258167.1"/>
    <property type="molecule type" value="Genomic_DNA"/>
</dbReference>